<keyword evidence="5 10" id="KW-0067">ATP-binding</keyword>
<dbReference type="Pfam" id="PF02875">
    <property type="entry name" value="Mur_ligase_C"/>
    <property type="match status" value="1"/>
</dbReference>
<evidence type="ECO:0000256" key="9">
    <source>
        <dbReference type="ARBA" id="ARBA00023316"/>
    </source>
</evidence>
<evidence type="ECO:0000256" key="11">
    <source>
        <dbReference type="RuleBase" id="RU004136"/>
    </source>
</evidence>
<comment type="subcellular location">
    <subcellularLocation>
        <location evidence="10 11">Cytoplasm</location>
    </subcellularLocation>
</comment>
<dbReference type="HAMAP" id="MF_02019">
    <property type="entry name" value="MurF"/>
    <property type="match status" value="1"/>
</dbReference>
<feature type="domain" description="Mur ligase central" evidence="14">
    <location>
        <begin position="117"/>
        <end position="305"/>
    </location>
</feature>
<comment type="similarity">
    <text evidence="10">Belongs to the MurCDEF family. MurF subfamily.</text>
</comment>
<comment type="function">
    <text evidence="10 11">Involved in cell wall formation. Catalyzes the final step in the synthesis of UDP-N-acetylmuramoyl-pentapeptide, the precursor of murein.</text>
</comment>
<dbReference type="GO" id="GO:0008360">
    <property type="term" value="P:regulation of cell shape"/>
    <property type="evidence" value="ECO:0007669"/>
    <property type="project" value="UniProtKB-KW"/>
</dbReference>
<dbReference type="STRING" id="1261.HMPREF3195_00650"/>
<comment type="catalytic activity">
    <reaction evidence="10 11">
        <text>D-alanyl-D-alanine + UDP-N-acetyl-alpha-D-muramoyl-L-alanyl-gamma-D-glutamyl-meso-2,6-diaminopimelate + ATP = UDP-N-acetyl-alpha-D-muramoyl-L-alanyl-gamma-D-glutamyl-meso-2,6-diaminopimeloyl-D-alanyl-D-alanine + ADP + phosphate + H(+)</text>
        <dbReference type="Rhea" id="RHEA:28374"/>
        <dbReference type="ChEBI" id="CHEBI:15378"/>
        <dbReference type="ChEBI" id="CHEBI:30616"/>
        <dbReference type="ChEBI" id="CHEBI:43474"/>
        <dbReference type="ChEBI" id="CHEBI:57822"/>
        <dbReference type="ChEBI" id="CHEBI:61386"/>
        <dbReference type="ChEBI" id="CHEBI:83905"/>
        <dbReference type="ChEBI" id="CHEBI:456216"/>
        <dbReference type="EC" id="6.3.2.10"/>
    </reaction>
</comment>
<dbReference type="InterPro" id="IPR004101">
    <property type="entry name" value="Mur_ligase_C"/>
</dbReference>
<evidence type="ECO:0000313" key="16">
    <source>
        <dbReference type="Proteomes" id="UP000070326"/>
    </source>
</evidence>
<evidence type="ECO:0000259" key="13">
    <source>
        <dbReference type="Pfam" id="PF02875"/>
    </source>
</evidence>
<dbReference type="PATRIC" id="fig|1261.5.peg.655"/>
<dbReference type="AlphaFoldDB" id="A0A135YVZ4"/>
<reference evidence="15 16" key="1">
    <citation type="submission" date="2016-02" db="EMBL/GenBank/DDBJ databases">
        <authorList>
            <person name="Wen L."/>
            <person name="He K."/>
            <person name="Yang H."/>
        </authorList>
    </citation>
    <scope>NUCLEOTIDE SEQUENCE [LARGE SCALE GENOMIC DNA]</scope>
    <source>
        <strain evidence="15 16">MJR8628A</strain>
    </source>
</reference>
<dbReference type="Pfam" id="PF01225">
    <property type="entry name" value="Mur_ligase"/>
    <property type="match status" value="1"/>
</dbReference>
<keyword evidence="3 10" id="KW-0132">Cell division</keyword>
<dbReference type="EC" id="6.3.2.10" evidence="10 11"/>
<gene>
    <name evidence="10" type="primary">murF</name>
    <name evidence="15" type="ORF">HMPREF3195_00650</name>
</gene>
<feature type="binding site" evidence="10">
    <location>
        <begin position="119"/>
        <end position="125"/>
    </location>
    <ligand>
        <name>ATP</name>
        <dbReference type="ChEBI" id="CHEBI:30616"/>
    </ligand>
</feature>
<keyword evidence="6 10" id="KW-0133">Cell shape</keyword>
<keyword evidence="1 10" id="KW-0963">Cytoplasm</keyword>
<evidence type="ECO:0000256" key="2">
    <source>
        <dbReference type="ARBA" id="ARBA00022598"/>
    </source>
</evidence>
<dbReference type="GO" id="GO:0005737">
    <property type="term" value="C:cytoplasm"/>
    <property type="evidence" value="ECO:0007669"/>
    <property type="project" value="UniProtKB-SubCell"/>
</dbReference>
<dbReference type="eggNOG" id="COG0770">
    <property type="taxonomic scope" value="Bacteria"/>
</dbReference>
<evidence type="ECO:0000259" key="12">
    <source>
        <dbReference type="Pfam" id="PF01225"/>
    </source>
</evidence>
<comment type="caution">
    <text evidence="15">The sequence shown here is derived from an EMBL/GenBank/DDBJ whole genome shotgun (WGS) entry which is preliminary data.</text>
</comment>
<dbReference type="InterPro" id="IPR013221">
    <property type="entry name" value="Mur_ligase_cen"/>
</dbReference>
<keyword evidence="2 10" id="KW-0436">Ligase</keyword>
<evidence type="ECO:0000256" key="3">
    <source>
        <dbReference type="ARBA" id="ARBA00022618"/>
    </source>
</evidence>
<organism evidence="15 16">
    <name type="scientific">Peptostreptococcus anaerobius</name>
    <dbReference type="NCBI Taxonomy" id="1261"/>
    <lineage>
        <taxon>Bacteria</taxon>
        <taxon>Bacillati</taxon>
        <taxon>Bacillota</taxon>
        <taxon>Clostridia</taxon>
        <taxon>Peptostreptococcales</taxon>
        <taxon>Peptostreptococcaceae</taxon>
        <taxon>Peptostreptococcus</taxon>
    </lineage>
</organism>
<dbReference type="InterPro" id="IPR036565">
    <property type="entry name" value="Mur-like_cat_sf"/>
</dbReference>
<keyword evidence="8 10" id="KW-0131">Cell cycle</keyword>
<dbReference type="GO" id="GO:0008766">
    <property type="term" value="F:UDP-N-acetylmuramoylalanyl-D-glutamyl-2,6-diaminopimelate-D-alanyl-D-alanine ligase activity"/>
    <property type="evidence" value="ECO:0007669"/>
    <property type="project" value="RHEA"/>
</dbReference>
<dbReference type="PANTHER" id="PTHR43024">
    <property type="entry name" value="UDP-N-ACETYLMURAMOYL-TRIPEPTIDE--D-ALANYL-D-ALANINE LIGASE"/>
    <property type="match status" value="1"/>
</dbReference>
<dbReference type="Gene3D" id="3.40.1390.10">
    <property type="entry name" value="MurE/MurF, N-terminal domain"/>
    <property type="match status" value="1"/>
</dbReference>
<sequence>MISLKIKEVLEATRGQKSNGRLVIGDLEASLSSIVIDSRQAGPDTMFIAIIGENTDGHKYIKSAYDLGCRTFMVSQELDILDQLDGSSIVCVDNTELAMGQLAKYYKNKFDIPVVGITGSVGKTTTRDMVYAVVSNKFRTLKNEKNLNNQFGVPLTIFNLDSSYECAVIEMGMSGFGEIDYLADIVRPDIAVISNIGTSHIEHLGSQEGIFKAKMEISDYFSEDSCLIVNGDDEYLSKLRAEKDAISYSLCSFGKDWKNTIVLKSIENLDNKTNFVVKIEDKEEEFSIPTVGEHNVYNAMSAILVGLRLGMNIDEIRQGLMNFVATGDRQNIINTGKYLVINDVYNASPDSMIASLKVLALNKDRRKVAILGDCLEMGDYEEEGHRRVGLQSVRRSDVIITQGKAARFIGIEAQEHGFDLSNIYHFDTKKELIEDLKNILEDQDAILVKASRGMAFEDIVNYLKEAK</sequence>
<dbReference type="InterPro" id="IPR036615">
    <property type="entry name" value="Mur_ligase_C_dom_sf"/>
</dbReference>
<proteinExistence type="inferred from homology"/>
<dbReference type="GO" id="GO:0071555">
    <property type="term" value="P:cell wall organization"/>
    <property type="evidence" value="ECO:0007669"/>
    <property type="project" value="UniProtKB-KW"/>
</dbReference>
<evidence type="ECO:0000256" key="8">
    <source>
        <dbReference type="ARBA" id="ARBA00023306"/>
    </source>
</evidence>
<dbReference type="RefSeq" id="WP_061101714.1">
    <property type="nucleotide sequence ID" value="NZ_JADMXM010000010.1"/>
</dbReference>
<keyword evidence="7 10" id="KW-0573">Peptidoglycan synthesis</keyword>
<evidence type="ECO:0000256" key="7">
    <source>
        <dbReference type="ARBA" id="ARBA00022984"/>
    </source>
</evidence>
<dbReference type="NCBIfam" id="TIGR01143">
    <property type="entry name" value="murF"/>
    <property type="match status" value="1"/>
</dbReference>
<keyword evidence="9 10" id="KW-0961">Cell wall biogenesis/degradation</keyword>
<dbReference type="Pfam" id="PF08245">
    <property type="entry name" value="Mur_ligase_M"/>
    <property type="match status" value="1"/>
</dbReference>
<feature type="domain" description="Mur ligase C-terminal" evidence="13">
    <location>
        <begin position="329"/>
        <end position="452"/>
    </location>
</feature>
<evidence type="ECO:0000256" key="6">
    <source>
        <dbReference type="ARBA" id="ARBA00022960"/>
    </source>
</evidence>
<name>A0A135YVZ4_9FIRM</name>
<comment type="pathway">
    <text evidence="10 11">Cell wall biogenesis; peptidoglycan biosynthesis.</text>
</comment>
<dbReference type="GO" id="GO:0009252">
    <property type="term" value="P:peptidoglycan biosynthetic process"/>
    <property type="evidence" value="ECO:0007669"/>
    <property type="project" value="UniProtKB-UniRule"/>
</dbReference>
<feature type="domain" description="Mur ligase N-terminal catalytic" evidence="12">
    <location>
        <begin position="32"/>
        <end position="98"/>
    </location>
</feature>
<dbReference type="GO" id="GO:0005524">
    <property type="term" value="F:ATP binding"/>
    <property type="evidence" value="ECO:0007669"/>
    <property type="project" value="UniProtKB-UniRule"/>
</dbReference>
<dbReference type="InterPro" id="IPR035911">
    <property type="entry name" value="MurE/MurF_N"/>
</dbReference>
<dbReference type="GO" id="GO:0051301">
    <property type="term" value="P:cell division"/>
    <property type="evidence" value="ECO:0007669"/>
    <property type="project" value="UniProtKB-KW"/>
</dbReference>
<dbReference type="SUPFAM" id="SSF63418">
    <property type="entry name" value="MurE/MurF N-terminal domain"/>
    <property type="match status" value="1"/>
</dbReference>
<evidence type="ECO:0000256" key="5">
    <source>
        <dbReference type="ARBA" id="ARBA00022840"/>
    </source>
</evidence>
<evidence type="ECO:0000313" key="15">
    <source>
        <dbReference type="EMBL" id="KXI13569.1"/>
    </source>
</evidence>
<dbReference type="SUPFAM" id="SSF53244">
    <property type="entry name" value="MurD-like peptide ligases, peptide-binding domain"/>
    <property type="match status" value="1"/>
</dbReference>
<evidence type="ECO:0000256" key="4">
    <source>
        <dbReference type="ARBA" id="ARBA00022741"/>
    </source>
</evidence>
<dbReference type="InterPro" id="IPR051046">
    <property type="entry name" value="MurCDEF_CellWall_CoF430Synth"/>
</dbReference>
<dbReference type="InterPro" id="IPR000713">
    <property type="entry name" value="Mur_ligase_N"/>
</dbReference>
<dbReference type="PANTHER" id="PTHR43024:SF1">
    <property type="entry name" value="UDP-N-ACETYLMURAMOYL-TRIPEPTIDE--D-ALANYL-D-ALANINE LIGASE"/>
    <property type="match status" value="1"/>
</dbReference>
<accession>A0A135YVZ4</accession>
<dbReference type="Gene3D" id="3.40.1190.10">
    <property type="entry name" value="Mur-like, catalytic domain"/>
    <property type="match status" value="1"/>
</dbReference>
<dbReference type="EMBL" id="LSQZ01000020">
    <property type="protein sequence ID" value="KXI13569.1"/>
    <property type="molecule type" value="Genomic_DNA"/>
</dbReference>
<dbReference type="GO" id="GO:0047480">
    <property type="term" value="F:UDP-N-acetylmuramoyl-tripeptide-D-alanyl-D-alanine ligase activity"/>
    <property type="evidence" value="ECO:0007669"/>
    <property type="project" value="UniProtKB-UniRule"/>
</dbReference>
<evidence type="ECO:0000256" key="10">
    <source>
        <dbReference type="HAMAP-Rule" id="MF_02019"/>
    </source>
</evidence>
<dbReference type="InterPro" id="IPR005863">
    <property type="entry name" value="UDP-N-AcMur_synth"/>
</dbReference>
<dbReference type="Proteomes" id="UP000070326">
    <property type="component" value="Unassembled WGS sequence"/>
</dbReference>
<dbReference type="SUPFAM" id="SSF53623">
    <property type="entry name" value="MurD-like peptide ligases, catalytic domain"/>
    <property type="match status" value="1"/>
</dbReference>
<dbReference type="Gene3D" id="3.90.190.20">
    <property type="entry name" value="Mur ligase, C-terminal domain"/>
    <property type="match status" value="1"/>
</dbReference>
<dbReference type="UniPathway" id="UPA00219"/>
<keyword evidence="4 10" id="KW-0547">Nucleotide-binding</keyword>
<evidence type="ECO:0000256" key="1">
    <source>
        <dbReference type="ARBA" id="ARBA00022490"/>
    </source>
</evidence>
<evidence type="ECO:0000259" key="14">
    <source>
        <dbReference type="Pfam" id="PF08245"/>
    </source>
</evidence>
<protein>
    <recommendedName>
        <fullName evidence="10 11">UDP-N-acetylmuramoyl-tripeptide--D-alanyl-D-alanine ligase</fullName>
        <ecNumber evidence="10 11">6.3.2.10</ecNumber>
    </recommendedName>
    <alternativeName>
        <fullName evidence="10">D-alanyl-D-alanine-adding enzyme</fullName>
    </alternativeName>
</protein>